<protein>
    <submittedName>
        <fullName evidence="1">Uncharacterized protein</fullName>
    </submittedName>
</protein>
<evidence type="ECO:0000313" key="2">
    <source>
        <dbReference type="Proteomes" id="UP001186974"/>
    </source>
</evidence>
<gene>
    <name evidence="1" type="ORF">LTS18_009930</name>
</gene>
<dbReference type="EMBL" id="JAWDJW010002731">
    <property type="protein sequence ID" value="KAK3077553.1"/>
    <property type="molecule type" value="Genomic_DNA"/>
</dbReference>
<comment type="caution">
    <text evidence="1">The sequence shown here is derived from an EMBL/GenBank/DDBJ whole genome shotgun (WGS) entry which is preliminary data.</text>
</comment>
<organism evidence="1 2">
    <name type="scientific">Coniosporium uncinatum</name>
    <dbReference type="NCBI Taxonomy" id="93489"/>
    <lineage>
        <taxon>Eukaryota</taxon>
        <taxon>Fungi</taxon>
        <taxon>Dikarya</taxon>
        <taxon>Ascomycota</taxon>
        <taxon>Pezizomycotina</taxon>
        <taxon>Dothideomycetes</taxon>
        <taxon>Dothideomycetes incertae sedis</taxon>
        <taxon>Coniosporium</taxon>
    </lineage>
</organism>
<proteinExistence type="predicted"/>
<sequence length="61" mass="7103">YYWALTKNIFRFGPGYDPEDEGGLGNIHTVDEHISVVNHVNSVKWFSLFVRNMDEASIERM</sequence>
<feature type="non-terminal residue" evidence="1">
    <location>
        <position position="1"/>
    </location>
</feature>
<keyword evidence="2" id="KW-1185">Reference proteome</keyword>
<accession>A0ACC3DLR2</accession>
<dbReference type="Proteomes" id="UP001186974">
    <property type="component" value="Unassembled WGS sequence"/>
</dbReference>
<name>A0ACC3DLR2_9PEZI</name>
<reference evidence="1" key="1">
    <citation type="submission" date="2024-09" db="EMBL/GenBank/DDBJ databases">
        <title>Black Yeasts Isolated from many extreme environments.</title>
        <authorList>
            <person name="Coleine C."/>
            <person name="Stajich J.E."/>
            <person name="Selbmann L."/>
        </authorList>
    </citation>
    <scope>NUCLEOTIDE SEQUENCE</scope>
    <source>
        <strain evidence="1">CCFEE 5737</strain>
    </source>
</reference>
<evidence type="ECO:0000313" key="1">
    <source>
        <dbReference type="EMBL" id="KAK3077553.1"/>
    </source>
</evidence>